<feature type="region of interest" description="Disordered" evidence="1">
    <location>
        <begin position="431"/>
        <end position="470"/>
    </location>
</feature>
<gene>
    <name evidence="2" type="ORF">Tci_056183</name>
</gene>
<sequence length="590" mass="65206">MVKEFRRYPGREYASGHQDIFDTVDIDMFTVVALNMMVVKLGYTGESEPLFYIYLRPLTILDEGLYALACEEDCLATIVRSFKLIEVYIEHGVTALDCYIRPPRFRTTIKDISDESGSIATNRTEKIPYKVSVCDSITPSQVINDVMRQLSFKDTKLDGKAGFANSARSGVECFGLSHDESFRVDDDLDLNLNEPISLNRSEEVGTQKFTVEDVVLKDYVSSREDVKHYNDQEDESTPSDGHMDLSFDNIGVTNLVPDDVLEGEDVDIINSDGFENDPGNDDETNDNRRRRRRARCDGKVPIFIMSQAPGPTGPSRRMKARPNGSSGPTTRSKKGRIHGWCRQAYKDLLWRVASATSVKEFGKCMLELKTMNPKAHESLLKYGFESSGGTTPRSVGKSLLLVDYMEGNILSQGLSVTGGVGGAGGVGVSSQGLSHTRWTKRRVQTERISPQKRTLTQPASQPSTSSQVSGLGCGGYLRDYVRVVAGTNDEGKQSGDLVEMPSEAVKHEMDDYVPDEIDGAKCEQVLNHVINKGNLENLVCKQVANHGGYELVDKGRPLKRKMLLAEPPSASSCRNKQTVDLATGLNLLRA</sequence>
<feature type="region of interest" description="Disordered" evidence="1">
    <location>
        <begin position="226"/>
        <end position="245"/>
    </location>
</feature>
<name>A0A6L2NHY0_TANCI</name>
<evidence type="ECO:0000313" key="2">
    <source>
        <dbReference type="EMBL" id="GEU84205.1"/>
    </source>
</evidence>
<proteinExistence type="predicted"/>
<protein>
    <submittedName>
        <fullName evidence="2">Uncharacterized protein</fullName>
    </submittedName>
</protein>
<feature type="compositionally biased region" description="Acidic residues" evidence="1">
    <location>
        <begin position="274"/>
        <end position="284"/>
    </location>
</feature>
<reference evidence="2" key="1">
    <citation type="journal article" date="2019" name="Sci. Rep.">
        <title>Draft genome of Tanacetum cinerariifolium, the natural source of mosquito coil.</title>
        <authorList>
            <person name="Yamashiro T."/>
            <person name="Shiraishi A."/>
            <person name="Satake H."/>
            <person name="Nakayama K."/>
        </authorList>
    </citation>
    <scope>NUCLEOTIDE SEQUENCE</scope>
</reference>
<dbReference type="EMBL" id="BKCJ010008842">
    <property type="protein sequence ID" value="GEU84205.1"/>
    <property type="molecule type" value="Genomic_DNA"/>
</dbReference>
<comment type="caution">
    <text evidence="2">The sequence shown here is derived from an EMBL/GenBank/DDBJ whole genome shotgun (WGS) entry which is preliminary data.</text>
</comment>
<evidence type="ECO:0000256" key="1">
    <source>
        <dbReference type="SAM" id="MobiDB-lite"/>
    </source>
</evidence>
<organism evidence="2">
    <name type="scientific">Tanacetum cinerariifolium</name>
    <name type="common">Dalmatian daisy</name>
    <name type="synonym">Chrysanthemum cinerariifolium</name>
    <dbReference type="NCBI Taxonomy" id="118510"/>
    <lineage>
        <taxon>Eukaryota</taxon>
        <taxon>Viridiplantae</taxon>
        <taxon>Streptophyta</taxon>
        <taxon>Embryophyta</taxon>
        <taxon>Tracheophyta</taxon>
        <taxon>Spermatophyta</taxon>
        <taxon>Magnoliopsida</taxon>
        <taxon>eudicotyledons</taxon>
        <taxon>Gunneridae</taxon>
        <taxon>Pentapetalae</taxon>
        <taxon>asterids</taxon>
        <taxon>campanulids</taxon>
        <taxon>Asterales</taxon>
        <taxon>Asteraceae</taxon>
        <taxon>Asteroideae</taxon>
        <taxon>Anthemideae</taxon>
        <taxon>Anthemidinae</taxon>
        <taxon>Tanacetum</taxon>
    </lineage>
</organism>
<accession>A0A6L2NHY0</accession>
<feature type="region of interest" description="Disordered" evidence="1">
    <location>
        <begin position="269"/>
        <end position="335"/>
    </location>
</feature>
<feature type="compositionally biased region" description="Low complexity" evidence="1">
    <location>
        <begin position="454"/>
        <end position="469"/>
    </location>
</feature>
<dbReference type="AlphaFoldDB" id="A0A6L2NHY0"/>